<dbReference type="EMBL" id="GG662527">
    <property type="protein sequence ID" value="EAS02656.2"/>
    <property type="molecule type" value="Genomic_DNA"/>
</dbReference>
<evidence type="ECO:0000313" key="8">
    <source>
        <dbReference type="EMBL" id="EAS02656.2"/>
    </source>
</evidence>
<gene>
    <name evidence="8" type="ORF">TTHERM_00579000</name>
</gene>
<dbReference type="InterPro" id="IPR007858">
    <property type="entry name" value="Dpy-30_motif"/>
</dbReference>
<organism evidence="8 9">
    <name type="scientific">Tetrahymena thermophila (strain SB210)</name>
    <dbReference type="NCBI Taxonomy" id="312017"/>
    <lineage>
        <taxon>Eukaryota</taxon>
        <taxon>Sar</taxon>
        <taxon>Alveolata</taxon>
        <taxon>Ciliophora</taxon>
        <taxon>Intramacronucleata</taxon>
        <taxon>Oligohymenophorea</taxon>
        <taxon>Hymenostomatida</taxon>
        <taxon>Tetrahymenina</taxon>
        <taxon>Tetrahymenidae</taxon>
        <taxon>Tetrahymena</taxon>
    </lineage>
</organism>
<evidence type="ECO:0000313" key="9">
    <source>
        <dbReference type="Proteomes" id="UP000009168"/>
    </source>
</evidence>
<dbReference type="KEGG" id="tet:TTHERM_00579000"/>
<keyword evidence="5" id="KW-0804">Transcription</keyword>
<accession>I7LWQ5</accession>
<dbReference type="OrthoDB" id="417678at2759"/>
<evidence type="ECO:0000256" key="3">
    <source>
        <dbReference type="ARBA" id="ARBA00022853"/>
    </source>
</evidence>
<dbReference type="InterPro" id="IPR049629">
    <property type="entry name" value="DPY30_SDC1_DD"/>
</dbReference>
<evidence type="ECO:0000256" key="1">
    <source>
        <dbReference type="ARBA" id="ARBA00004123"/>
    </source>
</evidence>
<comment type="subcellular location">
    <subcellularLocation>
        <location evidence="1">Nucleus</location>
    </subcellularLocation>
</comment>
<evidence type="ECO:0000256" key="4">
    <source>
        <dbReference type="ARBA" id="ARBA00023015"/>
    </source>
</evidence>
<evidence type="ECO:0000256" key="7">
    <source>
        <dbReference type="ARBA" id="ARBA00044172"/>
    </source>
</evidence>
<keyword evidence="6" id="KW-0539">Nucleus</keyword>
<dbReference type="GO" id="GO:0048188">
    <property type="term" value="C:Set1C/COMPASS complex"/>
    <property type="evidence" value="ECO:0007669"/>
    <property type="project" value="InterPro"/>
</dbReference>
<dbReference type="InterPro" id="IPR037856">
    <property type="entry name" value="Sdc1/DPY30"/>
</dbReference>
<evidence type="ECO:0000256" key="2">
    <source>
        <dbReference type="ARBA" id="ARBA00010849"/>
    </source>
</evidence>
<dbReference type="STRING" id="312017.I7LWQ5"/>
<protein>
    <recommendedName>
        <fullName evidence="7">Protein dpy-30 homolog</fullName>
    </recommendedName>
</protein>
<dbReference type="CDD" id="cd22965">
    <property type="entry name" value="DD_DPY30_SDC1"/>
    <property type="match status" value="1"/>
</dbReference>
<dbReference type="InParanoid" id="I7LWQ5"/>
<dbReference type="AlphaFoldDB" id="I7LWQ5"/>
<dbReference type="GeneID" id="7833786"/>
<dbReference type="Gene3D" id="1.20.890.10">
    <property type="entry name" value="cAMP-dependent protein kinase regulatory subunit, dimerization-anchoring domain"/>
    <property type="match status" value="1"/>
</dbReference>
<dbReference type="Pfam" id="PF05186">
    <property type="entry name" value="Dpy-30"/>
    <property type="match status" value="1"/>
</dbReference>
<dbReference type="PANTHER" id="PTHR23356">
    <property type="entry name" value="DPY30-RELATED"/>
    <property type="match status" value="1"/>
</dbReference>
<reference evidence="9" key="1">
    <citation type="journal article" date="2006" name="PLoS Biol.">
        <title>Macronuclear genome sequence of the ciliate Tetrahymena thermophila, a model eukaryote.</title>
        <authorList>
            <person name="Eisen J.A."/>
            <person name="Coyne R.S."/>
            <person name="Wu M."/>
            <person name="Wu D."/>
            <person name="Thiagarajan M."/>
            <person name="Wortman J.R."/>
            <person name="Badger J.H."/>
            <person name="Ren Q."/>
            <person name="Amedeo P."/>
            <person name="Jones K.M."/>
            <person name="Tallon L.J."/>
            <person name="Delcher A.L."/>
            <person name="Salzberg S.L."/>
            <person name="Silva J.C."/>
            <person name="Haas B.J."/>
            <person name="Majoros W.H."/>
            <person name="Farzad M."/>
            <person name="Carlton J.M."/>
            <person name="Smith R.K. Jr."/>
            <person name="Garg J."/>
            <person name="Pearlman R.E."/>
            <person name="Karrer K.M."/>
            <person name="Sun L."/>
            <person name="Manning G."/>
            <person name="Elde N.C."/>
            <person name="Turkewitz A.P."/>
            <person name="Asai D.J."/>
            <person name="Wilkes D.E."/>
            <person name="Wang Y."/>
            <person name="Cai H."/>
            <person name="Collins K."/>
            <person name="Stewart B.A."/>
            <person name="Lee S.R."/>
            <person name="Wilamowska K."/>
            <person name="Weinberg Z."/>
            <person name="Ruzzo W.L."/>
            <person name="Wloga D."/>
            <person name="Gaertig J."/>
            <person name="Frankel J."/>
            <person name="Tsao C.-C."/>
            <person name="Gorovsky M.A."/>
            <person name="Keeling P.J."/>
            <person name="Waller R.F."/>
            <person name="Patron N.J."/>
            <person name="Cherry J.M."/>
            <person name="Stover N.A."/>
            <person name="Krieger C.J."/>
            <person name="del Toro C."/>
            <person name="Ryder H.F."/>
            <person name="Williamson S.C."/>
            <person name="Barbeau R.A."/>
            <person name="Hamilton E.P."/>
            <person name="Orias E."/>
        </authorList>
    </citation>
    <scope>NUCLEOTIDE SEQUENCE [LARGE SCALE GENOMIC DNA]</scope>
    <source>
        <strain evidence="9">SB210</strain>
    </source>
</reference>
<evidence type="ECO:0000256" key="5">
    <source>
        <dbReference type="ARBA" id="ARBA00023163"/>
    </source>
</evidence>
<name>I7LWQ5_TETTS</name>
<evidence type="ECO:0000256" key="6">
    <source>
        <dbReference type="ARBA" id="ARBA00023242"/>
    </source>
</evidence>
<dbReference type="RefSeq" id="XP_001022901.2">
    <property type="nucleotide sequence ID" value="XM_001022901.2"/>
</dbReference>
<keyword evidence="9" id="KW-1185">Reference proteome</keyword>
<keyword evidence="3" id="KW-0156">Chromatin regulator</keyword>
<dbReference type="Proteomes" id="UP000009168">
    <property type="component" value="Unassembled WGS sequence"/>
</dbReference>
<keyword evidence="4" id="KW-0805">Transcription regulation</keyword>
<dbReference type="GO" id="GO:0006325">
    <property type="term" value="P:chromatin organization"/>
    <property type="evidence" value="ECO:0007669"/>
    <property type="project" value="UniProtKB-KW"/>
</dbReference>
<sequence length="67" mass="7706">MSDKNEEDKKNNLQNLPIRAYLDQTVVPLLLQSLTELVRERPANPIEFVAQYLLANNPENAQAQEKK</sequence>
<dbReference type="PANTHER" id="PTHR23356:SF16">
    <property type="entry name" value="DPY30 DOMAIN CONTAINING 2"/>
    <property type="match status" value="1"/>
</dbReference>
<proteinExistence type="inferred from homology"/>
<comment type="similarity">
    <text evidence="2">Belongs to the dpy-30 family.</text>
</comment>